<feature type="domain" description="AAA+ ATPase" evidence="4">
    <location>
        <begin position="1"/>
        <end position="160"/>
    </location>
</feature>
<evidence type="ECO:0000256" key="1">
    <source>
        <dbReference type="ARBA" id="ARBA00022741"/>
    </source>
</evidence>
<keyword evidence="1" id="KW-0547">Nucleotide-binding</keyword>
<dbReference type="GO" id="GO:0005524">
    <property type="term" value="F:ATP binding"/>
    <property type="evidence" value="ECO:0007669"/>
    <property type="project" value="UniProtKB-KW"/>
</dbReference>
<organism evidence="5 7">
    <name type="scientific">Streptomyces griseochromogenes</name>
    <dbReference type="NCBI Taxonomy" id="68214"/>
    <lineage>
        <taxon>Bacteria</taxon>
        <taxon>Bacillati</taxon>
        <taxon>Actinomycetota</taxon>
        <taxon>Actinomycetes</taxon>
        <taxon>Kitasatosporales</taxon>
        <taxon>Streptomycetaceae</taxon>
        <taxon>Streptomyces</taxon>
    </lineage>
</organism>
<dbReference type="PANTHER" id="PTHR43146">
    <property type="entry name" value="CANCER-RELATED NUCLEOSIDE-TRIPHOSPHATASE"/>
    <property type="match status" value="1"/>
</dbReference>
<dbReference type="EC" id="3.6.1.15" evidence="6"/>
<name>A0A1B1AYX8_9ACTN</name>
<reference evidence="6 8" key="2">
    <citation type="submission" date="2021-03" db="EMBL/GenBank/DDBJ databases">
        <title>Genomic Encyclopedia of Type Strains, Phase IV (KMG-IV): sequencing the most valuable type-strain genomes for metagenomic binning, comparative biology and taxonomic classification.</title>
        <authorList>
            <person name="Goeker M."/>
        </authorList>
    </citation>
    <scope>NUCLEOTIDE SEQUENCE [LARGE SCALE GENOMIC DNA]</scope>
    <source>
        <strain evidence="6 8">DSM 40499</strain>
    </source>
</reference>
<reference evidence="5 7" key="1">
    <citation type="submission" date="2016-06" db="EMBL/GenBank/DDBJ databases">
        <title>Complete genome sequence of Streptomyces griseochromogenes ATCC 14511, the Blasticidin S producer.</title>
        <authorList>
            <person name="Wu L."/>
        </authorList>
    </citation>
    <scope>NUCLEOTIDE SEQUENCE [LARGE SCALE GENOMIC DNA]</scope>
    <source>
        <strain evidence="5 7">ATCC 14511</strain>
    </source>
</reference>
<sequence length="186" mass="20103">MPTRILLEGRPGAGKTTALRRLAALLPTHAATGFTTEEIRQSGARVGFALETLAGRREVLAHVDLPGPPRVGKYGVDPGVMERLALPSLRPTATGEATGRLVLIDELGRMELACTAFRHAVDALFVAEVDVVATVHTHRDPFTDALKRRADIEVVQLTPANRDVLPRELAARLQQPRTHGRPPSHG</sequence>
<keyword evidence="2 6" id="KW-0378">Hydrolase</keyword>
<evidence type="ECO:0000313" key="8">
    <source>
        <dbReference type="Proteomes" id="UP001519309"/>
    </source>
</evidence>
<accession>A0A1B1AYX8</accession>
<dbReference type="SUPFAM" id="SSF52540">
    <property type="entry name" value="P-loop containing nucleoside triphosphate hydrolases"/>
    <property type="match status" value="1"/>
</dbReference>
<evidence type="ECO:0000313" key="6">
    <source>
        <dbReference type="EMBL" id="MBP2055827.1"/>
    </source>
</evidence>
<evidence type="ECO:0000256" key="3">
    <source>
        <dbReference type="ARBA" id="ARBA00022840"/>
    </source>
</evidence>
<dbReference type="STRING" id="68214.AVL59_21280"/>
<dbReference type="Gene3D" id="3.40.50.300">
    <property type="entry name" value="P-loop containing nucleotide triphosphate hydrolases"/>
    <property type="match status" value="1"/>
</dbReference>
<dbReference type="SMART" id="SM00382">
    <property type="entry name" value="AAA"/>
    <property type="match status" value="1"/>
</dbReference>
<evidence type="ECO:0000256" key="2">
    <source>
        <dbReference type="ARBA" id="ARBA00022801"/>
    </source>
</evidence>
<dbReference type="Proteomes" id="UP000092659">
    <property type="component" value="Chromosome"/>
</dbReference>
<dbReference type="KEGG" id="sgs:AVL59_21280"/>
<keyword evidence="3" id="KW-0067">ATP-binding</keyword>
<dbReference type="Pfam" id="PF03266">
    <property type="entry name" value="NTPase_1"/>
    <property type="match status" value="1"/>
</dbReference>
<dbReference type="GO" id="GO:0017111">
    <property type="term" value="F:ribonucleoside triphosphate phosphatase activity"/>
    <property type="evidence" value="ECO:0007669"/>
    <property type="project" value="UniProtKB-EC"/>
</dbReference>
<keyword evidence="8" id="KW-1185">Reference proteome</keyword>
<dbReference type="InterPro" id="IPR027417">
    <property type="entry name" value="P-loop_NTPase"/>
</dbReference>
<evidence type="ECO:0000259" key="4">
    <source>
        <dbReference type="SMART" id="SM00382"/>
    </source>
</evidence>
<gene>
    <name evidence="5" type="ORF">AVL59_21280</name>
    <name evidence="6" type="ORF">J2Z21_008843</name>
</gene>
<dbReference type="OrthoDB" id="9786803at2"/>
<evidence type="ECO:0000313" key="7">
    <source>
        <dbReference type="Proteomes" id="UP000092659"/>
    </source>
</evidence>
<dbReference type="PANTHER" id="PTHR43146:SF1">
    <property type="entry name" value="CANCER-RELATED NUCLEOSIDE-TRIPHOSPHATASE"/>
    <property type="match status" value="1"/>
</dbReference>
<protein>
    <submittedName>
        <fullName evidence="6">Nucleoside-triphosphatase</fullName>
        <ecNumber evidence="6">3.6.1.15</ecNumber>
    </submittedName>
</protein>
<dbReference type="RefSeq" id="WP_067306834.1">
    <property type="nucleotide sequence ID" value="NZ_CP016279.1"/>
</dbReference>
<dbReference type="InterPro" id="IPR004948">
    <property type="entry name" value="Nuc-triphosphatase_THEP1"/>
</dbReference>
<dbReference type="InterPro" id="IPR003593">
    <property type="entry name" value="AAA+_ATPase"/>
</dbReference>
<dbReference type="Proteomes" id="UP001519309">
    <property type="component" value="Unassembled WGS sequence"/>
</dbReference>
<evidence type="ECO:0000313" key="5">
    <source>
        <dbReference type="EMBL" id="ANP51783.1"/>
    </source>
</evidence>
<proteinExistence type="inferred from homology"/>
<dbReference type="EMBL" id="JAGGLP010000034">
    <property type="protein sequence ID" value="MBP2055827.1"/>
    <property type="molecule type" value="Genomic_DNA"/>
</dbReference>
<dbReference type="EMBL" id="CP016279">
    <property type="protein sequence ID" value="ANP51783.1"/>
    <property type="molecule type" value="Genomic_DNA"/>
</dbReference>
<dbReference type="HAMAP" id="MF_00796">
    <property type="entry name" value="NTPase_1"/>
    <property type="match status" value="1"/>
</dbReference>
<dbReference type="AlphaFoldDB" id="A0A1B1AYX8"/>